<keyword evidence="1 6" id="KW-0645">Protease</keyword>
<sequence>MYRVSMWTAVLLFCCGAVRGQVPESGRWQELRFSADAVDSQVEDRYIERVVGLAADGKLDDDPVLLARLRAISAGLIRAAIALKPEAAQWQWELHTTSDPEVDAVCMAGGKILVGSAFVRQLAADDGELATLLGHEVAHAVAEHARETLSEAFLLARRPPLPLDVLLERLDTDLSLQIRLSDLSSMQESEADQLGMVLAYRAGWPPVAMVRFYAKLAAQESAALIADHPAAASRLSMAKGMALLLGADAPLAAAP</sequence>
<dbReference type="RefSeq" id="WP_182154329.1">
    <property type="nucleotide sequence ID" value="NZ_JACEZU010000007.1"/>
</dbReference>
<comment type="caution">
    <text evidence="8">The sequence shown here is derived from an EMBL/GenBank/DDBJ whole genome shotgun (WGS) entry which is preliminary data.</text>
</comment>
<evidence type="ECO:0000313" key="9">
    <source>
        <dbReference type="Proteomes" id="UP000573499"/>
    </source>
</evidence>
<dbReference type="GO" id="GO:0016020">
    <property type="term" value="C:membrane"/>
    <property type="evidence" value="ECO:0007669"/>
    <property type="project" value="TreeGrafter"/>
</dbReference>
<keyword evidence="2" id="KW-0479">Metal-binding</keyword>
<name>A0A7W2FB63_9BURK</name>
<reference evidence="8 9" key="1">
    <citation type="submission" date="2020-07" db="EMBL/GenBank/DDBJ databases">
        <title>Novel species isolated from subtropical streams in China.</title>
        <authorList>
            <person name="Lu H."/>
        </authorList>
    </citation>
    <scope>NUCLEOTIDE SEQUENCE [LARGE SCALE GENOMIC DNA]</scope>
    <source>
        <strain evidence="8 9">LX47W</strain>
    </source>
</reference>
<evidence type="ECO:0000256" key="6">
    <source>
        <dbReference type="RuleBase" id="RU003983"/>
    </source>
</evidence>
<comment type="cofactor">
    <cofactor evidence="6">
        <name>Zn(2+)</name>
        <dbReference type="ChEBI" id="CHEBI:29105"/>
    </cofactor>
    <text evidence="6">Binds 1 zinc ion per subunit.</text>
</comment>
<evidence type="ECO:0000259" key="7">
    <source>
        <dbReference type="Pfam" id="PF01435"/>
    </source>
</evidence>
<dbReference type="InterPro" id="IPR051156">
    <property type="entry name" value="Mito/Outer_Membr_Metalloprot"/>
</dbReference>
<dbReference type="PANTHER" id="PTHR22726">
    <property type="entry name" value="METALLOENDOPEPTIDASE OMA1"/>
    <property type="match status" value="1"/>
</dbReference>
<organism evidence="8 9">
    <name type="scientific">Rugamonas apoptosis</name>
    <dbReference type="NCBI Taxonomy" id="2758570"/>
    <lineage>
        <taxon>Bacteria</taxon>
        <taxon>Pseudomonadati</taxon>
        <taxon>Pseudomonadota</taxon>
        <taxon>Betaproteobacteria</taxon>
        <taxon>Burkholderiales</taxon>
        <taxon>Oxalobacteraceae</taxon>
        <taxon>Telluria group</taxon>
        <taxon>Rugamonas</taxon>
    </lineage>
</organism>
<comment type="similarity">
    <text evidence="6">Belongs to the peptidase M48 family.</text>
</comment>
<evidence type="ECO:0000256" key="4">
    <source>
        <dbReference type="ARBA" id="ARBA00022833"/>
    </source>
</evidence>
<keyword evidence="3 6" id="KW-0378">Hydrolase</keyword>
<dbReference type="GO" id="GO:0046872">
    <property type="term" value="F:metal ion binding"/>
    <property type="evidence" value="ECO:0007669"/>
    <property type="project" value="UniProtKB-KW"/>
</dbReference>
<evidence type="ECO:0000256" key="1">
    <source>
        <dbReference type="ARBA" id="ARBA00022670"/>
    </source>
</evidence>
<dbReference type="Proteomes" id="UP000573499">
    <property type="component" value="Unassembled WGS sequence"/>
</dbReference>
<evidence type="ECO:0000313" key="8">
    <source>
        <dbReference type="EMBL" id="MBA5688491.1"/>
    </source>
</evidence>
<dbReference type="AlphaFoldDB" id="A0A7W2FB63"/>
<keyword evidence="5 6" id="KW-0482">Metalloprotease</keyword>
<keyword evidence="9" id="KW-1185">Reference proteome</keyword>
<dbReference type="Gene3D" id="3.30.2010.10">
    <property type="entry name" value="Metalloproteases ('zincins'), catalytic domain"/>
    <property type="match status" value="1"/>
</dbReference>
<evidence type="ECO:0000256" key="5">
    <source>
        <dbReference type="ARBA" id="ARBA00023049"/>
    </source>
</evidence>
<evidence type="ECO:0000256" key="2">
    <source>
        <dbReference type="ARBA" id="ARBA00022723"/>
    </source>
</evidence>
<dbReference type="PANTHER" id="PTHR22726:SF1">
    <property type="entry name" value="METALLOENDOPEPTIDASE OMA1, MITOCHONDRIAL"/>
    <property type="match status" value="1"/>
</dbReference>
<proteinExistence type="inferred from homology"/>
<evidence type="ECO:0000256" key="3">
    <source>
        <dbReference type="ARBA" id="ARBA00022801"/>
    </source>
</evidence>
<protein>
    <submittedName>
        <fullName evidence="8">M48 family metalloprotease</fullName>
    </submittedName>
</protein>
<feature type="domain" description="Peptidase M48" evidence="7">
    <location>
        <begin position="85"/>
        <end position="240"/>
    </location>
</feature>
<keyword evidence="4 6" id="KW-0862">Zinc</keyword>
<dbReference type="InterPro" id="IPR001915">
    <property type="entry name" value="Peptidase_M48"/>
</dbReference>
<dbReference type="EMBL" id="JACEZU010000007">
    <property type="protein sequence ID" value="MBA5688491.1"/>
    <property type="molecule type" value="Genomic_DNA"/>
</dbReference>
<dbReference type="GO" id="GO:0004222">
    <property type="term" value="F:metalloendopeptidase activity"/>
    <property type="evidence" value="ECO:0007669"/>
    <property type="project" value="InterPro"/>
</dbReference>
<gene>
    <name evidence="8" type="ORF">H3H39_15710</name>
</gene>
<accession>A0A7W2FB63</accession>
<dbReference type="Pfam" id="PF01435">
    <property type="entry name" value="Peptidase_M48"/>
    <property type="match status" value="1"/>
</dbReference>
<dbReference type="GO" id="GO:0051603">
    <property type="term" value="P:proteolysis involved in protein catabolic process"/>
    <property type="evidence" value="ECO:0007669"/>
    <property type="project" value="TreeGrafter"/>
</dbReference>